<keyword evidence="1" id="KW-0472">Membrane</keyword>
<dbReference type="Proteomes" id="UP000184089">
    <property type="component" value="Unassembled WGS sequence"/>
</dbReference>
<gene>
    <name evidence="2" type="ORF">SAMN05444424_0873</name>
</gene>
<dbReference type="EMBL" id="FQVY01000001">
    <property type="protein sequence ID" value="SHF83933.1"/>
    <property type="molecule type" value="Genomic_DNA"/>
</dbReference>
<dbReference type="NCBIfam" id="NF040909">
    <property type="entry name" value="OadG_rel_small"/>
    <property type="match status" value="1"/>
</dbReference>
<reference evidence="3" key="1">
    <citation type="submission" date="2016-11" db="EMBL/GenBank/DDBJ databases">
        <authorList>
            <person name="Jaros S."/>
            <person name="Januszkiewicz K."/>
            <person name="Wedrychowicz H."/>
        </authorList>
    </citation>
    <scope>NUCLEOTIDE SEQUENCE [LARGE SCALE GENOMIC DNA]</scope>
    <source>
        <strain evidence="3">DSM 4029</strain>
    </source>
</reference>
<accession>A0AAQ1MC83</accession>
<name>A0AAQ1MC83_9FIRM</name>
<dbReference type="RefSeq" id="WP_021658326.1">
    <property type="nucleotide sequence ID" value="NZ_FQVY01000001.1"/>
</dbReference>
<evidence type="ECO:0000256" key="1">
    <source>
        <dbReference type="SAM" id="Phobius"/>
    </source>
</evidence>
<comment type="caution">
    <text evidence="2">The sequence shown here is derived from an EMBL/GenBank/DDBJ whole genome shotgun (WGS) entry which is preliminary data.</text>
</comment>
<organism evidence="2 3">
    <name type="scientific">Bittarella massiliensis</name>
    <name type="common">ex Durand et al. 2017</name>
    <dbReference type="NCBI Taxonomy" id="1720313"/>
    <lineage>
        <taxon>Bacteria</taxon>
        <taxon>Bacillati</taxon>
        <taxon>Bacillota</taxon>
        <taxon>Clostridia</taxon>
        <taxon>Eubacteriales</taxon>
        <taxon>Oscillospiraceae</taxon>
        <taxon>Bittarella (ex Durand et al. 2017)</taxon>
    </lineage>
</organism>
<dbReference type="AlphaFoldDB" id="A0AAQ1MC83"/>
<evidence type="ECO:0000313" key="2">
    <source>
        <dbReference type="EMBL" id="SHF83933.1"/>
    </source>
</evidence>
<keyword evidence="1" id="KW-0812">Transmembrane</keyword>
<proteinExistence type="predicted"/>
<evidence type="ECO:0000313" key="3">
    <source>
        <dbReference type="Proteomes" id="UP000184089"/>
    </source>
</evidence>
<sequence>MFHIPEFLSTLPIMGYGMGGIFAVILVIYLSIKLLCKFFPERGEGK</sequence>
<feature type="transmembrane region" description="Helical" evidence="1">
    <location>
        <begin position="13"/>
        <end position="32"/>
    </location>
</feature>
<keyword evidence="1" id="KW-1133">Transmembrane helix</keyword>
<protein>
    <recommendedName>
        <fullName evidence="4">Oxaloacetate decarboxylase</fullName>
    </recommendedName>
</protein>
<evidence type="ECO:0008006" key="4">
    <source>
        <dbReference type="Google" id="ProtNLM"/>
    </source>
</evidence>